<protein>
    <submittedName>
        <fullName evidence="1">Uncharacterized protein</fullName>
    </submittedName>
</protein>
<evidence type="ECO:0000313" key="1">
    <source>
        <dbReference type="EMBL" id="TMW86553.1"/>
    </source>
</evidence>
<organism evidence="1">
    <name type="scientific">Solanum chilense</name>
    <name type="common">Tomato</name>
    <name type="synonym">Lycopersicon chilense</name>
    <dbReference type="NCBI Taxonomy" id="4083"/>
    <lineage>
        <taxon>Eukaryota</taxon>
        <taxon>Viridiplantae</taxon>
        <taxon>Streptophyta</taxon>
        <taxon>Embryophyta</taxon>
        <taxon>Tracheophyta</taxon>
        <taxon>Spermatophyta</taxon>
        <taxon>Magnoliopsida</taxon>
        <taxon>eudicotyledons</taxon>
        <taxon>Gunneridae</taxon>
        <taxon>Pentapetalae</taxon>
        <taxon>asterids</taxon>
        <taxon>lamiids</taxon>
        <taxon>Solanales</taxon>
        <taxon>Solanaceae</taxon>
        <taxon>Solanoideae</taxon>
        <taxon>Solaneae</taxon>
        <taxon>Solanum</taxon>
        <taxon>Solanum subgen. Lycopersicon</taxon>
    </lineage>
</organism>
<name>A0A6N2B3M9_SOLCI</name>
<reference evidence="1" key="1">
    <citation type="submission" date="2019-05" db="EMBL/GenBank/DDBJ databases">
        <title>The de novo reference genome and transcriptome assemblies of the wild tomato species Solanum chilense.</title>
        <authorList>
            <person name="Stam R."/>
            <person name="Nosenko T."/>
            <person name="Hoerger A.C."/>
            <person name="Stephan W."/>
            <person name="Seidel M.A."/>
            <person name="Kuhn J.M.M."/>
            <person name="Haberer G."/>
            <person name="Tellier A."/>
        </authorList>
    </citation>
    <scope>NUCLEOTIDE SEQUENCE</scope>
    <source>
        <tissue evidence="1">Mature leaves</tissue>
    </source>
</reference>
<sequence>MLSSTLHSTHEHTTSRMACMHGPWAYTRLDDVGHEMPSLPFGSTQGRAMTVVTCHIHPWTTHTVGGCRLWHAIIALGQHTRVEYVRHGMPSLPLDSTHGRTMSGVAGHHHPYTPYIGSKHIGRGMPSSSLDNIHDQTTSGVAYVAECYRVLNAIISLGRHTRSHYFGCGMLSSLLHTPSDDIECDMPSSPLDSTHGGTSSGVTDHHLPWTAYTRSENVERGNYHRPWTTYTVGRRRALHATPLEFTHGRKMLDVAMLSSPLGSTHDIVERHWVLEFYHSPWAAHMVERCRALNAIIALWNAHMVGLCRHGMPSSPLDNIHRRTTLIENTVELCWAWYDIMAIVRHTRSNDIGRFKPSFPFDSIHRVGRRWAWHAIIAFDIIHGRKTLGVECYHRPRTAHTAAHAVGRCRTWHAIIAIALHTQLDDVRRDTLSLSLDNTHGGTTSVVECHHLPWTTYTVERRRSWHAIMALEQQTRSDYVGRGRPSSNLGSIHRAKRFRAWHAIIDLGHHTCTHGRATSIMAYIITVGKHKRSYYVGHCNAIIALGQHTESDYVGCGMLSYPLESIHDWKTSGLACYHLTLTAQMVRRRRRGTPSSPLDCKHGRMTLGVENNHLHWAAHAIG</sequence>
<proteinExistence type="predicted"/>
<accession>A0A6N2B3M9</accession>
<dbReference type="AlphaFoldDB" id="A0A6N2B3M9"/>
<dbReference type="PANTHER" id="PTHR33187:SF11">
    <property type="entry name" value="AMINOTRANSFERASE-LIKE PLANT MOBILE DOMAIN-CONTAINING PROTEIN"/>
    <property type="match status" value="1"/>
</dbReference>
<dbReference type="EMBL" id="RXGB01006392">
    <property type="protein sequence ID" value="TMW86553.1"/>
    <property type="molecule type" value="Genomic_DNA"/>
</dbReference>
<gene>
    <name evidence="1" type="ORF">EJD97_021230</name>
</gene>
<dbReference type="PANTHER" id="PTHR33187">
    <property type="entry name" value="WU:FI09B08"/>
    <property type="match status" value="1"/>
</dbReference>
<comment type="caution">
    <text evidence="1">The sequence shown here is derived from an EMBL/GenBank/DDBJ whole genome shotgun (WGS) entry which is preliminary data.</text>
</comment>